<dbReference type="AlphaFoldDB" id="A0A1F5P1K0"/>
<proteinExistence type="inferred from homology"/>
<evidence type="ECO:0000313" key="8">
    <source>
        <dbReference type="EMBL" id="OGE83725.1"/>
    </source>
</evidence>
<evidence type="ECO:0000256" key="7">
    <source>
        <dbReference type="SAM" id="Phobius"/>
    </source>
</evidence>
<dbReference type="InterPro" id="IPR032808">
    <property type="entry name" value="DoxX"/>
</dbReference>
<evidence type="ECO:0000313" key="9">
    <source>
        <dbReference type="Proteomes" id="UP000176339"/>
    </source>
</evidence>
<dbReference type="InterPro" id="IPR051907">
    <property type="entry name" value="DoxX-like_oxidoreductase"/>
</dbReference>
<keyword evidence="6 7" id="KW-0472">Membrane</keyword>
<keyword evidence="5 7" id="KW-1133">Transmembrane helix</keyword>
<comment type="subcellular location">
    <subcellularLocation>
        <location evidence="1">Cell membrane</location>
        <topology evidence="1">Multi-pass membrane protein</topology>
    </subcellularLocation>
</comment>
<gene>
    <name evidence="8" type="ORF">A2846_04395</name>
</gene>
<feature type="transmembrane region" description="Helical" evidence="7">
    <location>
        <begin position="59"/>
        <end position="77"/>
    </location>
</feature>
<evidence type="ECO:0000256" key="6">
    <source>
        <dbReference type="ARBA" id="ARBA00023136"/>
    </source>
</evidence>
<sequence length="143" mass="15864">MFGDNFFWNFMAPLQDFADWGFLGLRLALGAIFISHGLSKHGMWKVAPSEQMSRGMLNTLRFLSVAEPVGALCVMFGLFTQIAAAGLALVMIGATYFKMFKWKTGFVAQNRLGWEFDLILFAASMALFLNGAGGISLDRLLFF</sequence>
<accession>A0A1F5P1K0</accession>
<evidence type="ECO:0000256" key="4">
    <source>
        <dbReference type="ARBA" id="ARBA00022692"/>
    </source>
</evidence>
<dbReference type="GO" id="GO:0005886">
    <property type="term" value="C:plasma membrane"/>
    <property type="evidence" value="ECO:0007669"/>
    <property type="project" value="UniProtKB-SubCell"/>
</dbReference>
<evidence type="ECO:0000256" key="1">
    <source>
        <dbReference type="ARBA" id="ARBA00004651"/>
    </source>
</evidence>
<feature type="transmembrane region" description="Helical" evidence="7">
    <location>
        <begin position="112"/>
        <end position="137"/>
    </location>
</feature>
<dbReference type="EMBL" id="MFEN01000038">
    <property type="protein sequence ID" value="OGE83725.1"/>
    <property type="molecule type" value="Genomic_DNA"/>
</dbReference>
<reference evidence="8 9" key="1">
    <citation type="journal article" date="2016" name="Nat. Commun.">
        <title>Thousands of microbial genomes shed light on interconnected biogeochemical processes in an aquifer system.</title>
        <authorList>
            <person name="Anantharaman K."/>
            <person name="Brown C.T."/>
            <person name="Hug L.A."/>
            <person name="Sharon I."/>
            <person name="Castelle C.J."/>
            <person name="Probst A.J."/>
            <person name="Thomas B.C."/>
            <person name="Singh A."/>
            <person name="Wilkins M.J."/>
            <person name="Karaoz U."/>
            <person name="Brodie E.L."/>
            <person name="Williams K.H."/>
            <person name="Hubbard S.S."/>
            <person name="Banfield J.F."/>
        </authorList>
    </citation>
    <scope>NUCLEOTIDE SEQUENCE [LARGE SCALE GENOMIC DNA]</scope>
</reference>
<organism evidence="8 9">
    <name type="scientific">Candidatus Doudnabacteria bacterium RIFCSPHIGHO2_01_FULL_49_9</name>
    <dbReference type="NCBI Taxonomy" id="1817827"/>
    <lineage>
        <taxon>Bacteria</taxon>
        <taxon>Candidatus Doudnaibacteriota</taxon>
    </lineage>
</organism>
<dbReference type="Pfam" id="PF07681">
    <property type="entry name" value="DoxX"/>
    <property type="match status" value="1"/>
</dbReference>
<evidence type="ECO:0008006" key="10">
    <source>
        <dbReference type="Google" id="ProtNLM"/>
    </source>
</evidence>
<evidence type="ECO:0000256" key="5">
    <source>
        <dbReference type="ARBA" id="ARBA00022989"/>
    </source>
</evidence>
<feature type="transmembrane region" description="Helical" evidence="7">
    <location>
        <begin position="83"/>
        <end position="100"/>
    </location>
</feature>
<comment type="caution">
    <text evidence="8">The sequence shown here is derived from an EMBL/GenBank/DDBJ whole genome shotgun (WGS) entry which is preliminary data.</text>
</comment>
<comment type="similarity">
    <text evidence="2">Belongs to the DoxX family.</text>
</comment>
<keyword evidence="3" id="KW-1003">Cell membrane</keyword>
<evidence type="ECO:0000256" key="2">
    <source>
        <dbReference type="ARBA" id="ARBA00006679"/>
    </source>
</evidence>
<feature type="transmembrane region" description="Helical" evidence="7">
    <location>
        <begin position="20"/>
        <end position="38"/>
    </location>
</feature>
<dbReference type="PANTHER" id="PTHR33452:SF1">
    <property type="entry name" value="INNER MEMBRANE PROTEIN YPHA-RELATED"/>
    <property type="match status" value="1"/>
</dbReference>
<keyword evidence="4 7" id="KW-0812">Transmembrane</keyword>
<dbReference type="PANTHER" id="PTHR33452">
    <property type="entry name" value="OXIDOREDUCTASE CATD-RELATED"/>
    <property type="match status" value="1"/>
</dbReference>
<evidence type="ECO:0000256" key="3">
    <source>
        <dbReference type="ARBA" id="ARBA00022475"/>
    </source>
</evidence>
<protein>
    <recommendedName>
        <fullName evidence="10">DoxX family protein</fullName>
    </recommendedName>
</protein>
<dbReference type="Proteomes" id="UP000176339">
    <property type="component" value="Unassembled WGS sequence"/>
</dbReference>
<name>A0A1F5P1K0_9BACT</name>